<keyword evidence="1" id="KW-0812">Transmembrane</keyword>
<dbReference type="InterPro" id="IPR032456">
    <property type="entry name" value="Peptidase_M48_N"/>
</dbReference>
<evidence type="ECO:0000313" key="3">
    <source>
        <dbReference type="Proteomes" id="UP000887574"/>
    </source>
</evidence>
<dbReference type="WBParaSite" id="jg266">
    <property type="protein sequence ID" value="jg266"/>
    <property type="gene ID" value="jg266"/>
</dbReference>
<organism evidence="3 4">
    <name type="scientific">Ditylenchus dipsaci</name>
    <dbReference type="NCBI Taxonomy" id="166011"/>
    <lineage>
        <taxon>Eukaryota</taxon>
        <taxon>Metazoa</taxon>
        <taxon>Ecdysozoa</taxon>
        <taxon>Nematoda</taxon>
        <taxon>Chromadorea</taxon>
        <taxon>Rhabditida</taxon>
        <taxon>Tylenchina</taxon>
        <taxon>Tylenchomorpha</taxon>
        <taxon>Sphaerularioidea</taxon>
        <taxon>Anguinidae</taxon>
        <taxon>Anguininae</taxon>
        <taxon>Ditylenchus</taxon>
    </lineage>
</organism>
<dbReference type="PANTHER" id="PTHR10120">
    <property type="entry name" value="CAAX PRENYL PROTEASE 1"/>
    <property type="match status" value="1"/>
</dbReference>
<proteinExistence type="predicted"/>
<keyword evidence="1" id="KW-0472">Membrane</keyword>
<dbReference type="Pfam" id="PF16491">
    <property type="entry name" value="Peptidase_M48_N"/>
    <property type="match status" value="1"/>
</dbReference>
<accession>A0A915E566</accession>
<evidence type="ECO:0000313" key="4">
    <source>
        <dbReference type="WBParaSite" id="jg266"/>
    </source>
</evidence>
<keyword evidence="1" id="KW-1133">Transmembrane helix</keyword>
<reference evidence="4" key="1">
    <citation type="submission" date="2022-11" db="UniProtKB">
        <authorList>
            <consortium name="WormBaseParasite"/>
        </authorList>
    </citation>
    <scope>IDENTIFICATION</scope>
</reference>
<feature type="transmembrane region" description="Helical" evidence="1">
    <location>
        <begin position="21"/>
        <end position="41"/>
    </location>
</feature>
<evidence type="ECO:0000256" key="1">
    <source>
        <dbReference type="SAM" id="Phobius"/>
    </source>
</evidence>
<protein>
    <submittedName>
        <fullName evidence="4">CAAX prenyl protease 1 N-terminal domain-containing protein</fullName>
    </submittedName>
</protein>
<sequence length="425" mass="48077">MIVSVKFSLEKRIFWKGSYHLAVFFAIYFSVHLLLHAPFAYYKTFKIEQKHGFKKESVTEFVIEELFSLAFCIAAFTRRKLLLWMVNGLLWNFRQFRHLPEHFRFPFRQKVGFPLREIYVVKANSSITEHVCTLGWWDFKYILLSDALVDVDRTADAKTARSAASSIVPEIQAIEDEWAGISVHTCEDDEASLPSTSHPLFRLFGYQCERRYGSARLGCGGSGDIGGSRNRSLEAWTQRYHILGETGENSFWIVALSSIFYPKQCFDGSYRINSFLFAQIFSAALHVVLCQLSRRMVFSADAFSAMWGYGLHLPLLLGAQAINSIINARRLPKMLVGPYTQLDLEHHYVLYTRCALLASSSVACRGAFLPSDAQPRFSRVLDSAKSGFIPIIGYVPTQLINLSGATSLMPLSNVFYNIAGSTAKL</sequence>
<evidence type="ECO:0000259" key="2">
    <source>
        <dbReference type="Pfam" id="PF16491"/>
    </source>
</evidence>
<name>A0A915E566_9BILA</name>
<dbReference type="AlphaFoldDB" id="A0A915E566"/>
<feature type="domain" description="CAAX prenyl protease 1 N-terminal" evidence="2">
    <location>
        <begin position="19"/>
        <end position="74"/>
    </location>
</feature>
<dbReference type="Proteomes" id="UP000887574">
    <property type="component" value="Unplaced"/>
</dbReference>
<keyword evidence="3" id="KW-1185">Reference proteome</keyword>